<comment type="caution">
    <text evidence="1">The sequence shown here is derived from an EMBL/GenBank/DDBJ whole genome shotgun (WGS) entry which is preliminary data.</text>
</comment>
<reference evidence="1" key="1">
    <citation type="submission" date="2022-10" db="EMBL/GenBank/DDBJ databases">
        <title>Genome Sequence of Xylaria curta.</title>
        <authorList>
            <person name="Buettner E."/>
        </authorList>
    </citation>
    <scope>NUCLEOTIDE SEQUENCE</scope>
    <source>
        <strain evidence="1">Babe10</strain>
    </source>
</reference>
<name>A0ACC1P4K2_9PEZI</name>
<accession>A0ACC1P4K2</accession>
<evidence type="ECO:0000313" key="1">
    <source>
        <dbReference type="EMBL" id="KAJ2986488.1"/>
    </source>
</evidence>
<protein>
    <submittedName>
        <fullName evidence="1">Uncharacterized protein</fullName>
    </submittedName>
</protein>
<evidence type="ECO:0000313" key="2">
    <source>
        <dbReference type="Proteomes" id="UP001143856"/>
    </source>
</evidence>
<gene>
    <name evidence="1" type="ORF">NUW58_g5005</name>
</gene>
<organism evidence="1 2">
    <name type="scientific">Xylaria curta</name>
    <dbReference type="NCBI Taxonomy" id="42375"/>
    <lineage>
        <taxon>Eukaryota</taxon>
        <taxon>Fungi</taxon>
        <taxon>Dikarya</taxon>
        <taxon>Ascomycota</taxon>
        <taxon>Pezizomycotina</taxon>
        <taxon>Sordariomycetes</taxon>
        <taxon>Xylariomycetidae</taxon>
        <taxon>Xylariales</taxon>
        <taxon>Xylariaceae</taxon>
        <taxon>Xylaria</taxon>
    </lineage>
</organism>
<dbReference type="Proteomes" id="UP001143856">
    <property type="component" value="Unassembled WGS sequence"/>
</dbReference>
<proteinExistence type="predicted"/>
<dbReference type="EMBL" id="JAPDGR010000939">
    <property type="protein sequence ID" value="KAJ2986488.1"/>
    <property type="molecule type" value="Genomic_DNA"/>
</dbReference>
<sequence>MLFPCTSALSTRAWAVPSLVSPPFSGPWSAVHSPQTSHGAGVSTSTFHREETKLPTKTKLRQLDAAGTIALVPSVISLLLALEWGGLMYPWNDGRIIALLTIGIFLGIVFILVQGFMPATATIPPRIFKQRSILAGFWTTVVLGSQMIIFIYFLPIWFQAIQGVSAVDSGIRLLPTTLSVVVASISNGIFITKIGYYTPTMIAGTAICSIGAGLLTTLQLDTSMAQWIGYQVVYGFGQGLCFQAPNLAAQTVLPKNDVSIGASLMFFSQILGGAIFVSVGQNVLNNQLLQRLSSIPGFSPAFIQGGGATSLIDRFPTELRDDVLTAYNESLRTVFRVGLILATLSVIGAAGMEWRSVKKEKAKTKAADVETATPDTVEDKSNGETLATGSAQQTDEKPPSRSSDTAENSDGLKKTSLEKN</sequence>
<keyword evidence="2" id="KW-1185">Reference proteome</keyword>